<keyword evidence="5 17" id="KW-0548">Nucleotidyltransferase</keyword>
<evidence type="ECO:0000256" key="5">
    <source>
        <dbReference type="ARBA" id="ARBA00022695"/>
    </source>
</evidence>
<evidence type="ECO:0000256" key="10">
    <source>
        <dbReference type="ARBA" id="ARBA00023042"/>
    </source>
</evidence>
<dbReference type="EMBL" id="KX884439">
    <property type="protein sequence ID" value="APG78770.1"/>
    <property type="molecule type" value="Genomic_RNA"/>
</dbReference>
<dbReference type="Pfam" id="PF14318">
    <property type="entry name" value="Mononeg_mRNAcap"/>
    <property type="match status" value="1"/>
</dbReference>
<keyword evidence="20" id="KW-1185">Reference proteome</keyword>
<dbReference type="GO" id="GO:0003968">
    <property type="term" value="F:RNA-directed RNA polymerase activity"/>
    <property type="evidence" value="ECO:0007669"/>
    <property type="project" value="UniProtKB-KW"/>
</dbReference>
<dbReference type="Pfam" id="PF14314">
    <property type="entry name" value="Methyltrans_Mon_2nd"/>
    <property type="match status" value="1"/>
</dbReference>
<dbReference type="InterPro" id="IPR029063">
    <property type="entry name" value="SAM-dependent_MTases_sf"/>
</dbReference>
<dbReference type="GO" id="GO:0044423">
    <property type="term" value="C:virion component"/>
    <property type="evidence" value="ECO:0007669"/>
    <property type="project" value="UniProtKB-KW"/>
</dbReference>
<keyword evidence="6 17" id="KW-0547">Nucleotide-binding</keyword>
<keyword evidence="2 17" id="KW-0507">mRNA processing</keyword>
<keyword evidence="11" id="KW-0511">Multifunctional enzyme</keyword>
<evidence type="ECO:0000256" key="8">
    <source>
        <dbReference type="ARBA" id="ARBA00022844"/>
    </source>
</evidence>
<evidence type="ECO:0000256" key="1">
    <source>
        <dbReference type="ARBA" id="ARBA00022484"/>
    </source>
</evidence>
<comment type="similarity">
    <text evidence="17">Belongs to the paramyxovirus L protein family.</text>
</comment>
<dbReference type="GeneID" id="30854994"/>
<sequence>MPSVFSKVNNDASLRNPEHLITMRKLDLALKDGPALKLKHDIRNNINTVSRRVLETHTTSQDLLDASTSVNIWPLLLLKIITDSNYGTYYNKHNQDTSSRSLNIARQLLTIQTNWMNQHNFDITAPEFKETFKTWCDKSFMSDPLLANLLFLEDLFSSAVEMSGQVSFLLRKKKNRLTPRLISNKTFMIIKQLDLFICWSNGLVFLRHNKQGYIHQRQFLLLIHNKLCDLLSVYLLSKFTENVCFDVTAQKQVIDLIEEMCNLSIRYGNDYFDIIRTLEGITTGEILMSEEDWRNDSLIQSIHQDLLDVNFCYIGSRLQQILTYASTPLKHELSGLSKITGHPIVDEEGTAERAYERANKVKSLNYLAINSSRNLAVESYIRSYILKHRKWPPCIIQPEAGKWLHSAKERNLDPYHPNIQKQYGSGTFEEFTYVDLEPVKELDQLLHYTQYLKDKTVTLEKSKIFRHYINVYDKPRWEETRLLLVYLFHTNEDLGLSKYLQDYLNTAPDMNLALDYLVIKLVPKEKELKRKARLFGCKTYQDRYRGKVQEEAVMSFMSDYVQDQSMTLDDIGLMHRLYSFRHLLKAYKGWKVLYVNFDVSGWCSNFRHETVHPIAHDILDKYYQTGDFFGKTQLAYEHGLFYIPKQDGSGAYHWEGQLGGVEGLNQDTWMMVYIPQMRLALHEFQAHMFVMAYGDDYKAALLIPPDQANRDITTLKNKIIEVVSNVAQTCFAQDMKVFDSYGSECFISFCKNASVRGVELSQGFRKIQKCYGANNAFLPHIDDYIASAFSNSHSASRHMPVSYAPFLVGAFWSIHHLLHHYLYEHLSDEQILALLMVPSCVGGFPVIYLYHYFVRGESDHLSTFLDLWKFTTSHYKTVSQYIQYGLRYNLMNPINLEALLRDPYSLPLSKPPLPSTVFRKFIMPSLESKIQNEDMLELLNLANDQFSKYAIRRMVSSDLLQPRILSSLYACLPASLVEEFTRRFENSSTIKDLLVLKYGFFDSQSKLRKVVVADRKLQKWRLGRLLGNTGEVDHSIKVLQSTDWCPARAADILRADWGKPMIGITMPPPTHLLKFVTPEDGVASQYDIRNHFTYEVHGIVSDNVHDLPSQHWSLGPHKPFLGHRTRLGTEVPQVRFIERNPLLSNLSKLLDTLSWVNKSIVLDDGTVIESNLYTLIHEIIRQYYTQDPEFLKPFSSQRKSGSITHHWRCPHFSEFIMPNQLYNVNTWVIGDSNTHAKYRATVEKFHVNFLYLMIYTYNILMQMKEISSVFIIPRKVWAVTRECTYCDTAIREDPIIISDEEWVLEGRHLEGVSLDKLSQQVIEKSLHEWNSRGTFKNPIQLDLEVEDAAYGVCQKFIDQVHSTHERLAARYNAPMLTSEGMNILSAWGNAEGQVLIRETEIRHIPPPIMASCILTFAYNWALKKYGFKTVLLTDIAVSTINPRDLPWYPLLELIHASGMLGELIHEIKDMTNRVPGMVYDNPLTASKYILNASMEYINSGQGTSTTILLSYYEDDQLREKYMNVCENFRWRIFFKSILHLYKESVTNQDITSLETLTYATIILFSSPTADFEEAVGSDIREYGGVETLELLTYDIPDDDDYLLMLEDEESLLYLALEILDTYHDTSKDLRSYLDEGYSNGMDFLLSEVLQTNTHKFIRATLADCITVIRSQDLPPLMQYQILTPNQSESREIGMTGVETRTHWISQRLKTVDMPKIDTYHLQGLLLIYPSEEIIVSEHYLHRPYSRGTSTINKHLALESAIGLDPSTLSNKFFAFLGEGYGGALDSMAARCKNSHFLYNSLPPAGETPNFPHIAQESLHANGHTYDVTLCNSGIYDLCETSTVVALCNNDNHLYHFVSCDAEIPWENEDKYYRLLLNACMFYLDKRSSHGIFFCKMFLEAIDSINKVLSLLVEFCKSVKIVRLNSSPPGGEIYVVCRGRRKPYRISSHPDIIVSPQIARQVFKITQIVRNKYQKMIPNKEIVISFTPPSHIFYLKQFVKIFNPYFIQTLHGTKSISIILDYWVYPNVSLTAKIERLLSDLDHLSRQLHKRIETLHSQRSAAELNMLIRRYLFIRSIIVHANLLKNDVTEIRQSQVRTTYVTNLASLPDRCRIHDLEHTLYLKDVTWLGLKGNPYQDWIDGLNVIFSLKTFLELLM</sequence>
<dbReference type="InterPro" id="IPR026890">
    <property type="entry name" value="Mononeg_mRNAcap"/>
</dbReference>
<dbReference type="InterPro" id="IPR039530">
    <property type="entry name" value="L_methyltransferase_rhabdo"/>
</dbReference>
<keyword evidence="17" id="KW-1035">Host cytoplasm</keyword>
<accession>A0A1L3KMY9</accession>
<keyword evidence="17" id="KW-0489">Methyltransferase</keyword>
<comment type="catalytic activity">
    <reaction evidence="16 17">
        <text>GTP + H2O = GDP + phosphate + H(+)</text>
        <dbReference type="Rhea" id="RHEA:19669"/>
        <dbReference type="ChEBI" id="CHEBI:15377"/>
        <dbReference type="ChEBI" id="CHEBI:15378"/>
        <dbReference type="ChEBI" id="CHEBI:37565"/>
        <dbReference type="ChEBI" id="CHEBI:43474"/>
        <dbReference type="ChEBI" id="CHEBI:58189"/>
    </reaction>
</comment>
<evidence type="ECO:0000256" key="11">
    <source>
        <dbReference type="ARBA" id="ARBA00023268"/>
    </source>
</evidence>
<dbReference type="Pfam" id="PF00946">
    <property type="entry name" value="Mononeg_RNA_pol"/>
    <property type="match status" value="1"/>
</dbReference>
<evidence type="ECO:0000256" key="9">
    <source>
        <dbReference type="ARBA" id="ARBA00022953"/>
    </source>
</evidence>
<comment type="subcellular location">
    <subcellularLocation>
        <location evidence="17">Virion</location>
    </subcellularLocation>
    <subcellularLocation>
        <location evidence="17">Host cytoplasm</location>
    </subcellularLocation>
</comment>
<protein>
    <recommendedName>
        <fullName evidence="17">RNA-directed RNA polymerase L</fullName>
        <shortName evidence="17">Protein L</shortName>
    </recommendedName>
    <alternativeName>
        <fullName evidence="17">Large structural protein</fullName>
    </alternativeName>
    <alternativeName>
        <fullName evidence="17">Replicase</fullName>
    </alternativeName>
    <alternativeName>
        <fullName evidence="17">Transcriptase</fullName>
    </alternativeName>
    <domain>
        <recommendedName>
            <fullName evidence="17">RNA-directed RNA polymerase</fullName>
            <ecNumber evidence="17">2.7.7.48</ecNumber>
        </recommendedName>
    </domain>
    <domain>
        <recommendedName>
            <fullName evidence="17">GTP phosphohydrolase</fullName>
            <ecNumber evidence="17">3.6.1.-</ecNumber>
        </recommendedName>
    </domain>
    <domain>
        <recommendedName>
            <fullName evidence="17">GDP polyribonucleotidyltransferase</fullName>
            <ecNumber evidence="17">2.7.7.88</ecNumber>
        </recommendedName>
        <alternativeName>
            <fullName evidence="17">PRNTase</fullName>
        </alternativeName>
    </domain>
    <domain>
        <recommendedName>
            <fullName evidence="17">mRNA (nucleoside-2'-O-)-methyltransferase</fullName>
            <shortName evidence="17">N1-2'-O-MTase</shortName>
            <ecNumber evidence="17">2.1.1.-</ecNumber>
        </recommendedName>
    </domain>
    <domain>
        <recommendedName>
            <fullName evidence="17">mRNA (guanine-N(7)-)-methyltransferase</fullName>
            <shortName evidence="17">G-N7-MTase</shortName>
        </recommendedName>
    </domain>
</protein>
<keyword evidence="4 17" id="KW-0949">S-adenosyl-L-methionine</keyword>
<dbReference type="PIRSF" id="PIRSF000830">
    <property type="entry name" value="RNA_pol_ParamyxoV"/>
    <property type="match status" value="1"/>
</dbReference>
<keyword evidence="1 17" id="KW-0696">RNA-directed RNA polymerase</keyword>
<name>A0A1L3KMY9_9VIRU</name>
<keyword evidence="10 17" id="KW-0506">mRNA capping</keyword>
<proteinExistence type="inferred from homology"/>
<dbReference type="KEGG" id="vg:30854994"/>
<comment type="catalytic activity">
    <reaction evidence="17">
        <text>RNA(n) + a ribonucleoside 5'-triphosphate = RNA(n+1) + diphosphate</text>
        <dbReference type="Rhea" id="RHEA:21248"/>
        <dbReference type="Rhea" id="RHEA-COMP:14527"/>
        <dbReference type="Rhea" id="RHEA-COMP:17342"/>
        <dbReference type="ChEBI" id="CHEBI:33019"/>
        <dbReference type="ChEBI" id="CHEBI:61557"/>
        <dbReference type="ChEBI" id="CHEBI:140395"/>
        <dbReference type="EC" id="2.7.7.48"/>
    </reaction>
</comment>
<dbReference type="EC" id="3.6.1.-" evidence="17"/>
<keyword evidence="7 17" id="KW-0067">ATP-binding</keyword>
<evidence type="ECO:0000256" key="15">
    <source>
        <dbReference type="ARBA" id="ARBA00047370"/>
    </source>
</evidence>
<dbReference type="EC" id="2.7.7.88" evidence="17"/>
<evidence type="ECO:0000256" key="6">
    <source>
        <dbReference type="ARBA" id="ARBA00022741"/>
    </source>
</evidence>
<evidence type="ECO:0000256" key="2">
    <source>
        <dbReference type="ARBA" id="ARBA00022664"/>
    </source>
</evidence>
<reference evidence="19" key="1">
    <citation type="journal article" date="2016" name="Nature">
        <title>Redefining the invertebrate RNA virosphere.</title>
        <authorList>
            <person name="Shi M."/>
            <person name="Lin X.D."/>
            <person name="Tian J.H."/>
            <person name="Chen L.J."/>
            <person name="Chen X."/>
            <person name="Li C.X."/>
            <person name="Qin X.C."/>
            <person name="Li J."/>
            <person name="Cao J.P."/>
            <person name="Eden J.S."/>
            <person name="Buchmann J."/>
            <person name="Wang W."/>
            <person name="Xu J."/>
            <person name="Holmes E.C."/>
            <person name="Zhang Y.Z."/>
        </authorList>
    </citation>
    <scope>NUCLEOTIDE SEQUENCE [LARGE SCALE GENOMIC DNA]</scope>
    <source>
        <strain evidence="19">SXXX37205</strain>
    </source>
</reference>
<dbReference type="PROSITE" id="PS50526">
    <property type="entry name" value="RDRP_SSRNA_NEG_NONSEG"/>
    <property type="match status" value="1"/>
</dbReference>
<dbReference type="GO" id="GO:0030430">
    <property type="term" value="C:host cell cytoplasm"/>
    <property type="evidence" value="ECO:0007669"/>
    <property type="project" value="UniProtKB-SubCell"/>
</dbReference>
<comment type="catalytic activity">
    <reaction evidence="13 17">
        <text>a 5'-end (5'-triphosphoguanosine)-(2'-O-methyladenylyl)-adenylyl-cytidylyl-adenosine in mRNA + S-adenosyl-L-methionine = a 5'-end (N(7)-methyl 5'-triphosphoguanosine)-(2'-O-methyladenylyl)-adenylyl-cytidylyl-adenosine in mRNA + S-adenosyl-L-homocysteine</text>
        <dbReference type="Rhea" id="RHEA:65440"/>
        <dbReference type="Rhea" id="RHEA-COMP:16798"/>
        <dbReference type="Rhea" id="RHEA-COMP:16801"/>
        <dbReference type="ChEBI" id="CHEBI:57856"/>
        <dbReference type="ChEBI" id="CHEBI:59789"/>
        <dbReference type="ChEBI" id="CHEBI:156482"/>
        <dbReference type="ChEBI" id="CHEBI:156483"/>
    </reaction>
</comment>
<evidence type="ECO:0000259" key="18">
    <source>
        <dbReference type="PROSITE" id="PS50526"/>
    </source>
</evidence>
<evidence type="ECO:0000313" key="20">
    <source>
        <dbReference type="Proteomes" id="UP000202294"/>
    </source>
</evidence>
<dbReference type="GO" id="GO:0003924">
    <property type="term" value="F:GTPase activity"/>
    <property type="evidence" value="ECO:0007669"/>
    <property type="project" value="RHEA"/>
</dbReference>
<dbReference type="InterPro" id="IPR014023">
    <property type="entry name" value="Mononeg_RNA_pol_cat"/>
</dbReference>
<feature type="domain" description="RdRp catalytic" evidence="18">
    <location>
        <begin position="591"/>
        <end position="757"/>
    </location>
</feature>
<dbReference type="EC" id="2.7.7.48" evidence="17"/>
<evidence type="ECO:0000313" key="19">
    <source>
        <dbReference type="EMBL" id="APG78770.1"/>
    </source>
</evidence>
<dbReference type="EC" id="2.1.1.-" evidence="17"/>
<dbReference type="InterPro" id="IPR016269">
    <property type="entry name" value="RNA-dir_pol_paramyxovirus"/>
</dbReference>
<keyword evidence="3 17" id="KW-0808">Transferase</keyword>
<comment type="catalytic activity">
    <reaction evidence="15">
        <text>a 5'-end (5'-triphosphoguanosine)-adenylyl-adenylyl-cytidylyl-adenosine in mRNA + 2 S-adenosyl-L-methionine = a 5'-end (N(7)-methyl 5'-triphosphoguanosine)-(2'-O-methyladenylyl)-adenylyl-cytidylyl-adenosine in mRNA + 2 S-adenosyl-L-homocysteine + H(+)</text>
        <dbReference type="Rhea" id="RHEA:65376"/>
        <dbReference type="Rhea" id="RHEA-COMP:16797"/>
        <dbReference type="Rhea" id="RHEA-COMP:16798"/>
        <dbReference type="ChEBI" id="CHEBI:15378"/>
        <dbReference type="ChEBI" id="CHEBI:57856"/>
        <dbReference type="ChEBI" id="CHEBI:59789"/>
        <dbReference type="ChEBI" id="CHEBI:156483"/>
        <dbReference type="ChEBI" id="CHEBI:156484"/>
        <dbReference type="EC" id="2.1.1.375"/>
    </reaction>
</comment>
<evidence type="ECO:0000256" key="3">
    <source>
        <dbReference type="ARBA" id="ARBA00022679"/>
    </source>
</evidence>
<comment type="catalytic activity">
    <reaction evidence="12">
        <text>a 5'-end triphospho-adenylyl-adenylyl-cytidylyl-adenosine in mRNA + GDP + H(+) = a 5'-end (5'-triphosphoguanosine)-adenylyl-adenylyl-cytidylyl-adenosine in mRNA + diphosphate</text>
        <dbReference type="Rhea" id="RHEA:65436"/>
        <dbReference type="Rhea" id="RHEA-COMP:16797"/>
        <dbReference type="Rhea" id="RHEA-COMP:16799"/>
        <dbReference type="ChEBI" id="CHEBI:15378"/>
        <dbReference type="ChEBI" id="CHEBI:33019"/>
        <dbReference type="ChEBI" id="CHEBI:58189"/>
        <dbReference type="ChEBI" id="CHEBI:156484"/>
        <dbReference type="ChEBI" id="CHEBI:156503"/>
        <dbReference type="EC" id="2.7.7.88"/>
    </reaction>
</comment>
<organism evidence="19">
    <name type="scientific">Sanxia atyid shrimp virus 4</name>
    <dbReference type="NCBI Taxonomy" id="1923358"/>
    <lineage>
        <taxon>Viruses</taxon>
        <taxon>Riboviria</taxon>
        <taxon>Orthornavirae</taxon>
        <taxon>Negarnaviricota</taxon>
        <taxon>Haploviricotina</taxon>
        <taxon>Monjiviricetes</taxon>
        <taxon>Jingchuvirales</taxon>
        <taxon>Chuviridae</taxon>
        <taxon>Piscichuvirus</taxon>
        <taxon>Piscichuvirus sanxiaense</taxon>
    </lineage>
</organism>
<keyword evidence="8 17" id="KW-0946">Virion</keyword>
<dbReference type="RefSeq" id="YP_009337428.1">
    <property type="nucleotide sequence ID" value="NC_033168.1"/>
</dbReference>
<dbReference type="Gene3D" id="3.40.50.150">
    <property type="entry name" value="Vaccinia Virus protein VP39"/>
    <property type="match status" value="1"/>
</dbReference>
<evidence type="ECO:0000256" key="16">
    <source>
        <dbReference type="ARBA" id="ARBA00048548"/>
    </source>
</evidence>
<dbReference type="GO" id="GO:0004482">
    <property type="term" value="F:mRNA 5'-cap (guanine-N7-)-methyltransferase activity"/>
    <property type="evidence" value="ECO:0007669"/>
    <property type="project" value="InterPro"/>
</dbReference>
<evidence type="ECO:0000256" key="4">
    <source>
        <dbReference type="ARBA" id="ARBA00022691"/>
    </source>
</evidence>
<evidence type="ECO:0000256" key="13">
    <source>
        <dbReference type="ARBA" id="ARBA00024499"/>
    </source>
</evidence>
<comment type="function">
    <text evidence="17">RNA-directed RNA polymerase that catalyzes the transcription of viral mRNAs, their capping and polyadenylation. The template is composed of the viral RNA tightly encapsidated by the nucleoprotein (N). The viral polymerase binds to the genomic RNA at the 3' leader promoter, and transcribes subsequently all viral mRNAs with a decreasing efficiency. The first gene is the most transcribed, and the last the least transcribed. The viral phosphoprotein acts as a processivity factor. Capping is concomitant with initiation of mRNA transcription. Indeed, a GDP polyribonucleotidyl transferase (PRNTase) adds the cap structure when the nascent RNA chain length has reached few nucleotides. Ribose 2'-O methylation of viral mRNA cap precedes and facilitates subsequent guanine-N-7 methylation, both activities being carried by the viral polymerase. Polyadenylation of mRNAs occur by a stuttering mechanism at a slipery stop site present at the end viral genes. After finishing transcription of a mRNA, the polymerase can resume transcription of the downstream gene.</text>
</comment>
<dbReference type="Proteomes" id="UP000202294">
    <property type="component" value="Segment"/>
</dbReference>
<evidence type="ECO:0000256" key="14">
    <source>
        <dbReference type="ARBA" id="ARBA00047332"/>
    </source>
</evidence>
<evidence type="ECO:0000256" key="12">
    <source>
        <dbReference type="ARBA" id="ARBA00024494"/>
    </source>
</evidence>
<keyword evidence="9 17" id="KW-0693">Viral RNA replication</keyword>
<comment type="catalytic activity">
    <reaction evidence="14 17">
        <text>a 5'-end (5'-triphosphoguanosine)-adenylyl-adenylyl-cytidylyl-adenosine in mRNA + S-adenosyl-L-methionine = a 5'-end (5'-triphosphoguanosine)-(2'-O-methyladenylyl)-adenylyl-cytidylyl-adenosine in mRNA + S-adenosyl-L-homocysteine + H(+)</text>
        <dbReference type="Rhea" id="RHEA:65380"/>
        <dbReference type="Rhea" id="RHEA-COMP:16797"/>
        <dbReference type="Rhea" id="RHEA-COMP:16801"/>
        <dbReference type="ChEBI" id="CHEBI:15378"/>
        <dbReference type="ChEBI" id="CHEBI:57856"/>
        <dbReference type="ChEBI" id="CHEBI:59789"/>
        <dbReference type="ChEBI" id="CHEBI:156482"/>
        <dbReference type="ChEBI" id="CHEBI:156484"/>
    </reaction>
</comment>
<dbReference type="GO" id="GO:0005524">
    <property type="term" value="F:ATP binding"/>
    <property type="evidence" value="ECO:0007669"/>
    <property type="project" value="UniProtKB-KW"/>
</dbReference>
<comment type="function">
    <text evidence="17">RNA-directed RNA polymerase that catalyzes the replication of viral genomic RNA. The template is composed of the viral RNA tightly encapsidated by the nucleoprotein (N). The replicase mode is dependent on intracellular N protein concentration. In this mode, the polymerase replicates the whole viral genome without recognizing transcriptional signals, and the replicated genome is not caped or polyadenylated.</text>
</comment>
<evidence type="ECO:0000256" key="17">
    <source>
        <dbReference type="PIRNR" id="PIRNR000830"/>
    </source>
</evidence>
<evidence type="ECO:0000256" key="7">
    <source>
        <dbReference type="ARBA" id="ARBA00022840"/>
    </source>
</evidence>